<dbReference type="Proteomes" id="UP000260733">
    <property type="component" value="Unassembled WGS sequence"/>
</dbReference>
<comment type="caution">
    <text evidence="1">The sequence shown here is derived from an EMBL/GenBank/DDBJ whole genome shotgun (WGS) entry which is preliminary data.</text>
</comment>
<gene>
    <name evidence="1" type="ORF">DW855_07545</name>
</gene>
<name>A0A3E2W4S7_9FIRM</name>
<protein>
    <submittedName>
        <fullName evidence="1">Uncharacterized protein</fullName>
    </submittedName>
</protein>
<proteinExistence type="predicted"/>
<dbReference type="AlphaFoldDB" id="A0A3E2W4S7"/>
<organism evidence="1 2">
    <name type="scientific">Faecalibacterium prausnitzii</name>
    <dbReference type="NCBI Taxonomy" id="853"/>
    <lineage>
        <taxon>Bacteria</taxon>
        <taxon>Bacillati</taxon>
        <taxon>Bacillota</taxon>
        <taxon>Clostridia</taxon>
        <taxon>Eubacteriales</taxon>
        <taxon>Oscillospiraceae</taxon>
        <taxon>Faecalibacterium</taxon>
    </lineage>
</organism>
<sequence>MKTLLKKSAILKTISSKISTYLNEIDADPQDDDSDFDNEEWMACPTKPALAHTILDLLLSPTYRLPRTVTAVRIYRDENIFSVCPCDVCIEREYQGYCHRCGQYLDWSKLEDAEEIFIGWNGFDDD</sequence>
<evidence type="ECO:0000313" key="2">
    <source>
        <dbReference type="Proteomes" id="UP000260733"/>
    </source>
</evidence>
<reference evidence="1 2" key="1">
    <citation type="submission" date="2018-08" db="EMBL/GenBank/DDBJ databases">
        <title>A genome reference for cultivated species of the human gut microbiota.</title>
        <authorList>
            <person name="Zou Y."/>
            <person name="Xue W."/>
            <person name="Luo G."/>
        </authorList>
    </citation>
    <scope>NUCLEOTIDE SEQUENCE [LARGE SCALE GENOMIC DNA]</scope>
    <source>
        <strain evidence="1 2">AM37-13AC</strain>
    </source>
</reference>
<dbReference type="RefSeq" id="WP_117554189.1">
    <property type="nucleotide sequence ID" value="NZ_QVFB01000010.1"/>
</dbReference>
<accession>A0A3E2W4S7</accession>
<evidence type="ECO:0000313" key="1">
    <source>
        <dbReference type="EMBL" id="RGC19275.1"/>
    </source>
</evidence>
<dbReference type="EMBL" id="QVFB01000010">
    <property type="protein sequence ID" value="RGC19275.1"/>
    <property type="molecule type" value="Genomic_DNA"/>
</dbReference>